<dbReference type="PANTHER" id="PTHR11439">
    <property type="entry name" value="GAG-POL-RELATED RETROTRANSPOSON"/>
    <property type="match status" value="1"/>
</dbReference>
<protein>
    <recommendedName>
        <fullName evidence="1">Reverse transcriptase Ty1/copia-type domain-containing protein</fullName>
    </recommendedName>
</protein>
<dbReference type="InterPro" id="IPR013103">
    <property type="entry name" value="RVT_2"/>
</dbReference>
<dbReference type="CDD" id="cd09272">
    <property type="entry name" value="RNase_HI_RT_Ty1"/>
    <property type="match status" value="1"/>
</dbReference>
<gene>
    <name evidence="2" type="ORF">CRG98_025721</name>
</gene>
<sequence length="383" mass="44456">MNKRNISQEVVLRRSERVSFLPKHLKDFIVHTARHENPSPSPSTSLNSSSMFYTIQRFIDYSNVSKHHKVFLAAIDFNKEPTTYREAVWDQRWRTAMAEEVRALELNNTWMIEQLPSGKRPIGCKWVYKVKHRADRSIERYKARLVAKGFTQVEGVDYHETFAQVAKLVTVRCLLTVAVAKGWHIHQMDVNNTFLHGDLDEEVYMELPPSFSISRNGNVCRLRKSLYGPRQASRNWFSKFADALRQYGFIQLGADHSLFTFTRSDVFLGVLVRLIGRLIYLTITKKEISYSLHILAQFMQAPRQDHWDAAMWVLRYLKQSPSKGIFLRPPSLKLEAFCYSDWASCLLTRRSVTGYFIMLGGCPISWKMKEQTTVSHSSAKAEY</sequence>
<name>A0A2I0JCG3_PUNGR</name>
<dbReference type="SUPFAM" id="SSF56672">
    <property type="entry name" value="DNA/RNA polymerases"/>
    <property type="match status" value="1"/>
</dbReference>
<reference evidence="2 3" key="1">
    <citation type="submission" date="2017-11" db="EMBL/GenBank/DDBJ databases">
        <title>De-novo sequencing of pomegranate (Punica granatum L.) genome.</title>
        <authorList>
            <person name="Akparov Z."/>
            <person name="Amiraslanov A."/>
            <person name="Hajiyeva S."/>
            <person name="Abbasov M."/>
            <person name="Kaur K."/>
            <person name="Hamwieh A."/>
            <person name="Solovyev V."/>
            <person name="Salamov A."/>
            <person name="Braich B."/>
            <person name="Kosarev P."/>
            <person name="Mahmoud A."/>
            <person name="Hajiyev E."/>
            <person name="Babayeva S."/>
            <person name="Izzatullayeva V."/>
            <person name="Mammadov A."/>
            <person name="Mammadov A."/>
            <person name="Sharifova S."/>
            <person name="Ojaghi J."/>
            <person name="Eynullazada K."/>
            <person name="Bayramov B."/>
            <person name="Abdulazimova A."/>
            <person name="Shahmuradov I."/>
        </authorList>
    </citation>
    <scope>NUCLEOTIDE SEQUENCE [LARGE SCALE GENOMIC DNA]</scope>
    <source>
        <strain evidence="3">cv. AG2017</strain>
        <tissue evidence="2">Leaf</tissue>
    </source>
</reference>
<accession>A0A2I0JCG3</accession>
<dbReference type="EMBL" id="PGOL01001823">
    <property type="protein sequence ID" value="PKI53927.1"/>
    <property type="molecule type" value="Genomic_DNA"/>
</dbReference>
<dbReference type="Pfam" id="PF07727">
    <property type="entry name" value="RVT_2"/>
    <property type="match status" value="1"/>
</dbReference>
<comment type="caution">
    <text evidence="2">The sequence shown here is derived from an EMBL/GenBank/DDBJ whole genome shotgun (WGS) entry which is preliminary data.</text>
</comment>
<evidence type="ECO:0000313" key="2">
    <source>
        <dbReference type="EMBL" id="PKI53927.1"/>
    </source>
</evidence>
<evidence type="ECO:0000313" key="3">
    <source>
        <dbReference type="Proteomes" id="UP000233551"/>
    </source>
</evidence>
<dbReference type="InterPro" id="IPR043502">
    <property type="entry name" value="DNA/RNA_pol_sf"/>
</dbReference>
<dbReference type="Proteomes" id="UP000233551">
    <property type="component" value="Unassembled WGS sequence"/>
</dbReference>
<evidence type="ECO:0000259" key="1">
    <source>
        <dbReference type="Pfam" id="PF07727"/>
    </source>
</evidence>
<keyword evidence="3" id="KW-1185">Reference proteome</keyword>
<organism evidence="2 3">
    <name type="scientific">Punica granatum</name>
    <name type="common">Pomegranate</name>
    <dbReference type="NCBI Taxonomy" id="22663"/>
    <lineage>
        <taxon>Eukaryota</taxon>
        <taxon>Viridiplantae</taxon>
        <taxon>Streptophyta</taxon>
        <taxon>Embryophyta</taxon>
        <taxon>Tracheophyta</taxon>
        <taxon>Spermatophyta</taxon>
        <taxon>Magnoliopsida</taxon>
        <taxon>eudicotyledons</taxon>
        <taxon>Gunneridae</taxon>
        <taxon>Pentapetalae</taxon>
        <taxon>rosids</taxon>
        <taxon>malvids</taxon>
        <taxon>Myrtales</taxon>
        <taxon>Lythraceae</taxon>
        <taxon>Punica</taxon>
    </lineage>
</organism>
<dbReference type="AlphaFoldDB" id="A0A2I0JCG3"/>
<dbReference type="PANTHER" id="PTHR11439:SF498">
    <property type="entry name" value="DNAK FAMILY PROTEIN"/>
    <property type="match status" value="1"/>
</dbReference>
<feature type="domain" description="Reverse transcriptase Ty1/copia-type" evidence="1">
    <location>
        <begin position="107"/>
        <end position="262"/>
    </location>
</feature>
<dbReference type="STRING" id="22663.A0A2I0JCG3"/>
<proteinExistence type="predicted"/>